<gene>
    <name evidence="3" type="ORF">CSSPJE1EN1_LOCUS27181</name>
</gene>
<comment type="caution">
    <text evidence="3">The sequence shown here is derived from an EMBL/GenBank/DDBJ whole genome shotgun (WGS) entry which is preliminary data.</text>
</comment>
<keyword evidence="1" id="KW-0653">Protein transport</keyword>
<evidence type="ECO:0000313" key="3">
    <source>
        <dbReference type="EMBL" id="CAK9251803.1"/>
    </source>
</evidence>
<comment type="similarity">
    <text evidence="1">Belongs to the SEC8 family.</text>
</comment>
<dbReference type="EMBL" id="CAXAQS010000490">
    <property type="protein sequence ID" value="CAK9251803.1"/>
    <property type="molecule type" value="Genomic_DNA"/>
</dbReference>
<sequence length="553" mass="61424">QTDSLTADTLLHGLNRRKSPPGSQEGYGTAAVLSERGIYLTSAVYRPVLQFMDKMISLLPPKYTSLVDNNLQSFMENFVKNQFLPIVHVDYRTRVANALASPAAFRLKAYPGAVYETLVEKGRPILQGPMSANHLITEVLGWAQAMPMYASEILELVQTLLDRTLERCRAVYTEAVLGSLSSSIIGRGDMSNLMKQEPAHLLLDVSYLSQLEQKVVVDAPLDTEGLEVEMEMNNLLLSLRPIRQEQLISPNHKMVLLAALSDSLDYMSESVQQYVPEPKISCWKNAYVMSRGKFSLLASFVAWSALTGNENVRACTGGMLRQAGLGYNNTSPGSPLKKKNAIHHVAVHHRRMNSALTAGLGVLTEKYHLLSAECLRTLRVELQLLAIYHLQGMAGRVYVSDQDAEEPEEFVVALTTQIARIDEEMAAYVPPLKRSYIFGGICSISAAAFIKALNEMQSINMLGVRQICRNCIALQQALVSVSPSSRDFVEERFDRVRTYYECLNLPFEALVAFVTEHDALFSFPEYSSLLKVSVSGRDIPNNAVQRLGRVLAP</sequence>
<name>A0ABP0VD36_9BRYO</name>
<organism evidence="3 4">
    <name type="scientific">Sphagnum jensenii</name>
    <dbReference type="NCBI Taxonomy" id="128206"/>
    <lineage>
        <taxon>Eukaryota</taxon>
        <taxon>Viridiplantae</taxon>
        <taxon>Streptophyta</taxon>
        <taxon>Embryophyta</taxon>
        <taxon>Bryophyta</taxon>
        <taxon>Sphagnophytina</taxon>
        <taxon>Sphagnopsida</taxon>
        <taxon>Sphagnales</taxon>
        <taxon>Sphagnaceae</taxon>
        <taxon>Sphagnum</taxon>
    </lineage>
</organism>
<comment type="function">
    <text evidence="1">Component of the exocyst complex involved in the docking of exocytic vesicles with fusion sites on the plasma membrane.</text>
</comment>
<dbReference type="Proteomes" id="UP001497444">
    <property type="component" value="Unassembled WGS sequence"/>
</dbReference>
<reference evidence="3" key="1">
    <citation type="submission" date="2024-02" db="EMBL/GenBank/DDBJ databases">
        <authorList>
            <consortium name="ELIXIR-Norway"/>
            <consortium name="Elixir Norway"/>
        </authorList>
    </citation>
    <scope>NUCLEOTIDE SEQUENCE</scope>
</reference>
<dbReference type="PANTHER" id="PTHR14146">
    <property type="entry name" value="EXOCYST COMPLEX COMPONENT 4"/>
    <property type="match status" value="1"/>
</dbReference>
<evidence type="ECO:0000256" key="1">
    <source>
        <dbReference type="RuleBase" id="RU367079"/>
    </source>
</evidence>
<feature type="non-terminal residue" evidence="3">
    <location>
        <position position="1"/>
    </location>
</feature>
<evidence type="ECO:0000256" key="2">
    <source>
        <dbReference type="SAM" id="MobiDB-lite"/>
    </source>
</evidence>
<protein>
    <recommendedName>
        <fullName evidence="1">Exocyst complex component Sec8</fullName>
    </recommendedName>
</protein>
<dbReference type="PANTHER" id="PTHR14146:SF0">
    <property type="entry name" value="EXOCYST COMPLEX COMPONENT 4"/>
    <property type="match status" value="1"/>
</dbReference>
<keyword evidence="1" id="KW-0268">Exocytosis</keyword>
<dbReference type="InterPro" id="IPR039682">
    <property type="entry name" value="Sec8/EXOC4"/>
</dbReference>
<keyword evidence="4" id="KW-1185">Reference proteome</keyword>
<proteinExistence type="inferred from homology"/>
<accession>A0ABP0VD36</accession>
<feature type="region of interest" description="Disordered" evidence="2">
    <location>
        <begin position="1"/>
        <end position="27"/>
    </location>
</feature>
<keyword evidence="1" id="KW-0813">Transport</keyword>
<evidence type="ECO:0000313" key="4">
    <source>
        <dbReference type="Proteomes" id="UP001497444"/>
    </source>
</evidence>